<feature type="domain" description="Methyltransferase type 11" evidence="1">
    <location>
        <begin position="42"/>
        <end position="135"/>
    </location>
</feature>
<keyword evidence="3" id="KW-1185">Reference proteome</keyword>
<dbReference type="CDD" id="cd02440">
    <property type="entry name" value="AdoMet_MTases"/>
    <property type="match status" value="1"/>
</dbReference>
<gene>
    <name evidence="2" type="ORF">J2Z70_000789</name>
</gene>
<dbReference type="PANTHER" id="PTHR45036:SF1">
    <property type="entry name" value="METHYLTRANSFERASE LIKE 7A"/>
    <property type="match status" value="1"/>
</dbReference>
<name>A0ABS4NMK1_9BACL</name>
<protein>
    <submittedName>
        <fullName evidence="2">Ubiquinone/menaquinone biosynthesis C-methylase UbiE</fullName>
    </submittedName>
</protein>
<dbReference type="InterPro" id="IPR013216">
    <property type="entry name" value="Methyltransf_11"/>
</dbReference>
<accession>A0ABS4NMK1</accession>
<dbReference type="PANTHER" id="PTHR45036">
    <property type="entry name" value="METHYLTRANSFERASE LIKE 7B"/>
    <property type="match status" value="1"/>
</dbReference>
<dbReference type="InterPro" id="IPR029063">
    <property type="entry name" value="SAM-dependent_MTases_sf"/>
</dbReference>
<evidence type="ECO:0000259" key="1">
    <source>
        <dbReference type="Pfam" id="PF08241"/>
    </source>
</evidence>
<evidence type="ECO:0000313" key="3">
    <source>
        <dbReference type="Proteomes" id="UP000773462"/>
    </source>
</evidence>
<dbReference type="EMBL" id="JAGGLV010000002">
    <property type="protein sequence ID" value="MBP2110649.1"/>
    <property type="molecule type" value="Genomic_DNA"/>
</dbReference>
<dbReference type="SUPFAM" id="SSF53335">
    <property type="entry name" value="S-adenosyl-L-methionine-dependent methyltransferases"/>
    <property type="match status" value="1"/>
</dbReference>
<proteinExistence type="predicted"/>
<dbReference type="Proteomes" id="UP000773462">
    <property type="component" value="Unassembled WGS sequence"/>
</dbReference>
<comment type="caution">
    <text evidence="2">The sequence shown here is derived from an EMBL/GenBank/DDBJ whole genome shotgun (WGS) entry which is preliminary data.</text>
</comment>
<sequence length="204" mass="23103">MDTERLIRIFDRQATDYDRKRDDPKQRRWRQKLIGSAKGEVLELAVGAGANFPFYPKGVKITAVDFSGAMVEKARRAAGQYRLEADCICADIEDMSFAAHSFDTIVSTLSLCSYKNPLNLLVKLNRWCKPDGTILLLEHGIGSNLLVTTLQRALNPLLYRIYGCHQTRDILGLVRESGMQITRVESYSLNMVHLIWAGPEEQQL</sequence>
<reference evidence="2 3" key="1">
    <citation type="submission" date="2021-03" db="EMBL/GenBank/DDBJ databases">
        <title>Genomic Encyclopedia of Type Strains, Phase IV (KMG-IV): sequencing the most valuable type-strain genomes for metagenomic binning, comparative biology and taxonomic classification.</title>
        <authorList>
            <person name="Goeker M."/>
        </authorList>
    </citation>
    <scope>NUCLEOTIDE SEQUENCE [LARGE SCALE GENOMIC DNA]</scope>
    <source>
        <strain evidence="2 3">DSM 101953</strain>
    </source>
</reference>
<organism evidence="2 3">
    <name type="scientific">Paenibacillus silagei</name>
    <dbReference type="NCBI Taxonomy" id="1670801"/>
    <lineage>
        <taxon>Bacteria</taxon>
        <taxon>Bacillati</taxon>
        <taxon>Bacillota</taxon>
        <taxon>Bacilli</taxon>
        <taxon>Bacillales</taxon>
        <taxon>Paenibacillaceae</taxon>
        <taxon>Paenibacillus</taxon>
    </lineage>
</organism>
<dbReference type="RefSeq" id="WP_209869629.1">
    <property type="nucleotide sequence ID" value="NZ_JAGGLV010000002.1"/>
</dbReference>
<dbReference type="InterPro" id="IPR052356">
    <property type="entry name" value="Thiol_S-MT"/>
</dbReference>
<dbReference type="Gene3D" id="3.40.50.150">
    <property type="entry name" value="Vaccinia Virus protein VP39"/>
    <property type="match status" value="1"/>
</dbReference>
<dbReference type="Pfam" id="PF08241">
    <property type="entry name" value="Methyltransf_11"/>
    <property type="match status" value="1"/>
</dbReference>
<evidence type="ECO:0000313" key="2">
    <source>
        <dbReference type="EMBL" id="MBP2110649.1"/>
    </source>
</evidence>
<keyword evidence="2" id="KW-0830">Ubiquinone</keyword>